<dbReference type="SUPFAM" id="SSF53474">
    <property type="entry name" value="alpha/beta-Hydrolases"/>
    <property type="match status" value="1"/>
</dbReference>
<dbReference type="InterPro" id="IPR029058">
    <property type="entry name" value="AB_hydrolase_fold"/>
</dbReference>
<gene>
    <name evidence="2" type="ORF">SAMN04515672_3417</name>
</gene>
<reference evidence="3" key="1">
    <citation type="submission" date="2016-10" db="EMBL/GenBank/DDBJ databases">
        <authorList>
            <person name="Varghese N."/>
            <person name="Submissions S."/>
        </authorList>
    </citation>
    <scope>NUCLEOTIDE SEQUENCE [LARGE SCALE GENOMIC DNA]</scope>
    <source>
        <strain evidence="3">B4,CECT 8067,JCM 17497</strain>
    </source>
</reference>
<dbReference type="AlphaFoldDB" id="A0A1G9D3M8"/>
<dbReference type="InterPro" id="IPR050228">
    <property type="entry name" value="Carboxylesterase_BioH"/>
</dbReference>
<dbReference type="Gene3D" id="3.40.50.1820">
    <property type="entry name" value="alpha/beta hydrolase"/>
    <property type="match status" value="1"/>
</dbReference>
<dbReference type="STRING" id="1095776.SAMN04515672_3417"/>
<organism evidence="2 3">
    <name type="scientific">Natronorubrum texcoconense</name>
    <dbReference type="NCBI Taxonomy" id="1095776"/>
    <lineage>
        <taxon>Archaea</taxon>
        <taxon>Methanobacteriati</taxon>
        <taxon>Methanobacteriota</taxon>
        <taxon>Stenosarchaea group</taxon>
        <taxon>Halobacteria</taxon>
        <taxon>Halobacteriales</taxon>
        <taxon>Natrialbaceae</taxon>
        <taxon>Natronorubrum</taxon>
    </lineage>
</organism>
<sequence>MRPFADDFDVYVVKRPRDMPDGITTREMARNYGDVLAEIGPANVLGLSMGGLIAQYLGIDHAEHVQNLVIAIAGPRLSERGREIVSDWLAAGRDGDWANVYVGSIETTYSAGTKRAAYGALLKIPGIIKEPPYPNDFITSAQACLDHDATGELDTIEPETLVIGGSEDRLFDAEDLQAMGTTIPNARTHLIENTGHGAFEERRREFCSTVASFL</sequence>
<dbReference type="EMBL" id="FNFE01000005">
    <property type="protein sequence ID" value="SDK58530.1"/>
    <property type="molecule type" value="Genomic_DNA"/>
</dbReference>
<dbReference type="PANTHER" id="PTHR43194:SF2">
    <property type="entry name" value="PEROXISOMAL MEMBRANE PROTEIN LPX1"/>
    <property type="match status" value="1"/>
</dbReference>
<dbReference type="Proteomes" id="UP000198882">
    <property type="component" value="Unassembled WGS sequence"/>
</dbReference>
<feature type="domain" description="AB hydrolase-1" evidence="1">
    <location>
        <begin position="39"/>
        <end position="201"/>
    </location>
</feature>
<evidence type="ECO:0000313" key="3">
    <source>
        <dbReference type="Proteomes" id="UP000198882"/>
    </source>
</evidence>
<dbReference type="PANTHER" id="PTHR43194">
    <property type="entry name" value="HYDROLASE ALPHA/BETA FOLD FAMILY"/>
    <property type="match status" value="1"/>
</dbReference>
<dbReference type="PRINTS" id="PR00111">
    <property type="entry name" value="ABHYDROLASE"/>
</dbReference>
<evidence type="ECO:0000313" key="2">
    <source>
        <dbReference type="EMBL" id="SDK58530.1"/>
    </source>
</evidence>
<accession>A0A1G9D3M8</accession>
<dbReference type="InterPro" id="IPR000073">
    <property type="entry name" value="AB_hydrolase_1"/>
</dbReference>
<evidence type="ECO:0000259" key="1">
    <source>
        <dbReference type="Pfam" id="PF00561"/>
    </source>
</evidence>
<proteinExistence type="predicted"/>
<dbReference type="Pfam" id="PF00561">
    <property type="entry name" value="Abhydrolase_1"/>
    <property type="match status" value="1"/>
</dbReference>
<keyword evidence="3" id="KW-1185">Reference proteome</keyword>
<protein>
    <submittedName>
        <fullName evidence="2">Pimeloyl-ACP methyl ester carboxylesterase</fullName>
    </submittedName>
</protein>
<name>A0A1G9D3M8_9EURY</name>